<dbReference type="InterPro" id="IPR011059">
    <property type="entry name" value="Metal-dep_hydrolase_composite"/>
</dbReference>
<dbReference type="InterPro" id="IPR057744">
    <property type="entry name" value="OTAase-like"/>
</dbReference>
<dbReference type="Gene3D" id="2.30.40.10">
    <property type="entry name" value="Urease, subunit C, domain 1"/>
    <property type="match status" value="2"/>
</dbReference>
<dbReference type="AlphaFoldDB" id="A0AAP2RLN7"/>
<evidence type="ECO:0000313" key="3">
    <source>
        <dbReference type="Proteomes" id="UP001299265"/>
    </source>
</evidence>
<dbReference type="PANTHER" id="PTHR43135:SF3">
    <property type="entry name" value="ALPHA-D-RIBOSE 1-METHYLPHOSPHONATE 5-TRIPHOSPHATE DIPHOSPHATASE"/>
    <property type="match status" value="1"/>
</dbReference>
<dbReference type="InterPro" id="IPR006680">
    <property type="entry name" value="Amidohydro-rel"/>
</dbReference>
<organism evidence="2 3">
    <name type="scientific">Lientehia hominis</name>
    <dbReference type="NCBI Taxonomy" id="2897778"/>
    <lineage>
        <taxon>Bacteria</taxon>
        <taxon>Bacillati</taxon>
        <taxon>Bacillota</taxon>
        <taxon>Clostridia</taxon>
        <taxon>Lachnospirales</taxon>
        <taxon>Lachnospiraceae</taxon>
        <taxon>Lientehia</taxon>
    </lineage>
</organism>
<dbReference type="RefSeq" id="WP_231063288.1">
    <property type="nucleotide sequence ID" value="NZ_JAJNOR010000008.1"/>
</dbReference>
<feature type="domain" description="Amidohydrolase-related" evidence="1">
    <location>
        <begin position="54"/>
        <end position="405"/>
    </location>
</feature>
<dbReference type="Pfam" id="PF01979">
    <property type="entry name" value="Amidohydro_1"/>
    <property type="match status" value="1"/>
</dbReference>
<dbReference type="Proteomes" id="UP001299265">
    <property type="component" value="Unassembled WGS sequence"/>
</dbReference>
<keyword evidence="3" id="KW-1185">Reference proteome</keyword>
<protein>
    <submittedName>
        <fullName evidence="2">Amidohydrolase family protein</fullName>
    </submittedName>
</protein>
<dbReference type="PANTHER" id="PTHR43135">
    <property type="entry name" value="ALPHA-D-RIBOSE 1-METHYLPHOSPHONATE 5-TRIPHOSPHATE DIPHOSPHATASE"/>
    <property type="match status" value="1"/>
</dbReference>
<accession>A0AAP2RLN7</accession>
<dbReference type="GO" id="GO:0016810">
    <property type="term" value="F:hydrolase activity, acting on carbon-nitrogen (but not peptide) bonds"/>
    <property type="evidence" value="ECO:0007669"/>
    <property type="project" value="InterPro"/>
</dbReference>
<reference evidence="2 3" key="1">
    <citation type="submission" date="2021-11" db="EMBL/GenBank/DDBJ databases">
        <title>Lacrimispora sp. nov. NSJ-141 isolated from human feces.</title>
        <authorList>
            <person name="Abdugheni R."/>
        </authorList>
    </citation>
    <scope>NUCLEOTIDE SEQUENCE [LARGE SCALE GENOMIC DNA]</scope>
    <source>
        <strain evidence="2 3">NSJ-141</strain>
    </source>
</reference>
<dbReference type="EMBL" id="JAJNOR010000008">
    <property type="protein sequence ID" value="MCD2493433.1"/>
    <property type="molecule type" value="Genomic_DNA"/>
</dbReference>
<dbReference type="InterPro" id="IPR051781">
    <property type="entry name" value="Metallo-dep_Hydrolase"/>
</dbReference>
<dbReference type="SUPFAM" id="SSF51338">
    <property type="entry name" value="Composite domain of metallo-dependent hydrolases"/>
    <property type="match status" value="2"/>
</dbReference>
<dbReference type="CDD" id="cd01299">
    <property type="entry name" value="Met_dep_hydrolase_A"/>
    <property type="match status" value="1"/>
</dbReference>
<gene>
    <name evidence="2" type="ORF">LQE92_12490</name>
</gene>
<dbReference type="InterPro" id="IPR032466">
    <property type="entry name" value="Metal_Hydrolase"/>
</dbReference>
<dbReference type="Gene3D" id="3.40.50.10910">
    <property type="entry name" value="Amidohydrolase"/>
    <property type="match status" value="1"/>
</dbReference>
<proteinExistence type="predicted"/>
<dbReference type="SUPFAM" id="SSF51556">
    <property type="entry name" value="Metallo-dependent hydrolases"/>
    <property type="match status" value="1"/>
</dbReference>
<dbReference type="Gene3D" id="1.20.58.520">
    <property type="entry name" value="Amidohydrolase"/>
    <property type="match status" value="1"/>
</dbReference>
<evidence type="ECO:0000313" key="2">
    <source>
        <dbReference type="EMBL" id="MCD2493433.1"/>
    </source>
</evidence>
<sequence>MKTIYRRCTVLDGSEKMEPQPDMTLVVEDGRIVSVTKEEAVSGEGEVIDLEGRYLMPGLINLHVHLPGSGAPKKKQQDSTAAAKLVMKNRLTRFIGIKMCENFAKTELLSGVTTIRTVGGLGNFDTLIRDRISAGKLDGPRILASNMAVSVPGGHMTGSVAYSAGSEEECRALVRKIAGEKPDWIKLMITGGVLDAKVKGEPGVLKMPPSYVKACCEEAHKAGYRVAAHTESPEGVRVALENGVDTIEHGASPDEEIIALFKKKKACDICTISPAVPLAKFGKEIMDSTEMMRYNGNIVLEGIINCAKTALEHDIPVGLGTDTACPFVTHYDMWRELQYFHKYVGVSRAFALYTATKRNAEIAGIGQETGSIEPGKSADFLITEKNPLEDLAALRTPYMVVARGKAFKKPVVRKYRVCEQELDRCLQN</sequence>
<name>A0AAP2RLN7_9FIRM</name>
<evidence type="ECO:0000259" key="1">
    <source>
        <dbReference type="Pfam" id="PF01979"/>
    </source>
</evidence>
<comment type="caution">
    <text evidence="2">The sequence shown here is derived from an EMBL/GenBank/DDBJ whole genome shotgun (WGS) entry which is preliminary data.</text>
</comment>